<feature type="transmembrane region" description="Helical" evidence="2">
    <location>
        <begin position="48"/>
        <end position="66"/>
    </location>
</feature>
<dbReference type="EMBL" id="JACHIV010000001">
    <property type="protein sequence ID" value="MBB5071955.1"/>
    <property type="molecule type" value="Genomic_DNA"/>
</dbReference>
<dbReference type="AlphaFoldDB" id="A0A840NPQ5"/>
<feature type="transmembrane region" description="Helical" evidence="2">
    <location>
        <begin position="87"/>
        <end position="108"/>
    </location>
</feature>
<dbReference type="RefSeq" id="WP_184482896.1">
    <property type="nucleotide sequence ID" value="NZ_JACHIV010000001.1"/>
</dbReference>
<reference evidence="3 4" key="1">
    <citation type="submission" date="2020-08" db="EMBL/GenBank/DDBJ databases">
        <title>Sequencing the genomes of 1000 actinobacteria strains.</title>
        <authorList>
            <person name="Klenk H.-P."/>
        </authorList>
    </citation>
    <scope>NUCLEOTIDE SEQUENCE [LARGE SCALE GENOMIC DNA]</scope>
    <source>
        <strain evidence="3 4">DSM 45582</strain>
    </source>
</reference>
<feature type="transmembrane region" description="Helical" evidence="2">
    <location>
        <begin position="26"/>
        <end position="42"/>
    </location>
</feature>
<accession>A0A840NPQ5</accession>
<keyword evidence="2" id="KW-0472">Membrane</keyword>
<evidence type="ECO:0000256" key="1">
    <source>
        <dbReference type="SAM" id="MobiDB-lite"/>
    </source>
</evidence>
<feature type="transmembrane region" description="Helical" evidence="2">
    <location>
        <begin position="120"/>
        <end position="138"/>
    </location>
</feature>
<keyword evidence="2" id="KW-0812">Transmembrane</keyword>
<feature type="compositionally biased region" description="Basic and acidic residues" evidence="1">
    <location>
        <begin position="1"/>
        <end position="15"/>
    </location>
</feature>
<proteinExistence type="predicted"/>
<keyword evidence="2" id="KW-1133">Transmembrane helix</keyword>
<evidence type="ECO:0000313" key="3">
    <source>
        <dbReference type="EMBL" id="MBB5071955.1"/>
    </source>
</evidence>
<keyword evidence="4" id="KW-1185">Reference proteome</keyword>
<name>A0A840NPQ5_9PSEU</name>
<dbReference type="Proteomes" id="UP000580474">
    <property type="component" value="Unassembled WGS sequence"/>
</dbReference>
<organism evidence="3 4">
    <name type="scientific">Saccharopolyspora gloriosae</name>
    <dbReference type="NCBI Taxonomy" id="455344"/>
    <lineage>
        <taxon>Bacteria</taxon>
        <taxon>Bacillati</taxon>
        <taxon>Actinomycetota</taxon>
        <taxon>Actinomycetes</taxon>
        <taxon>Pseudonocardiales</taxon>
        <taxon>Pseudonocardiaceae</taxon>
        <taxon>Saccharopolyspora</taxon>
    </lineage>
</organism>
<gene>
    <name evidence="3" type="ORF">BJ969_005043</name>
</gene>
<feature type="region of interest" description="Disordered" evidence="1">
    <location>
        <begin position="1"/>
        <end position="20"/>
    </location>
</feature>
<evidence type="ECO:0000256" key="2">
    <source>
        <dbReference type="SAM" id="Phobius"/>
    </source>
</evidence>
<evidence type="ECO:0000313" key="4">
    <source>
        <dbReference type="Proteomes" id="UP000580474"/>
    </source>
</evidence>
<sequence length="145" mass="15565">MRTQSVHDEIAERRPSAASGRPKPNWLLRVFAVVVLGVGAGTDLRPDLSTQLTYVLIASVVILVVLPRWKGFAAARGGGRSITTRSVGVGMLNLVLGRLVTFGLLIGYLVARVLLGAWEVPMPATIASALIVVTMPLWRRVAIRG</sequence>
<comment type="caution">
    <text evidence="3">The sequence shown here is derived from an EMBL/GenBank/DDBJ whole genome shotgun (WGS) entry which is preliminary data.</text>
</comment>
<protein>
    <submittedName>
        <fullName evidence="3">Uncharacterized protein</fullName>
    </submittedName>
</protein>